<gene>
    <name evidence="2" type="ORF">JVT61DRAFT_14684</name>
</gene>
<organism evidence="2 3">
    <name type="scientific">Boletus reticuloceps</name>
    <dbReference type="NCBI Taxonomy" id="495285"/>
    <lineage>
        <taxon>Eukaryota</taxon>
        <taxon>Fungi</taxon>
        <taxon>Dikarya</taxon>
        <taxon>Basidiomycota</taxon>
        <taxon>Agaricomycotina</taxon>
        <taxon>Agaricomycetes</taxon>
        <taxon>Agaricomycetidae</taxon>
        <taxon>Boletales</taxon>
        <taxon>Boletineae</taxon>
        <taxon>Boletaceae</taxon>
        <taxon>Boletoideae</taxon>
        <taxon>Boletus</taxon>
    </lineage>
</organism>
<evidence type="ECO:0000313" key="3">
    <source>
        <dbReference type="Proteomes" id="UP000683000"/>
    </source>
</evidence>
<evidence type="ECO:0000313" key="2">
    <source>
        <dbReference type="EMBL" id="KAG6377896.1"/>
    </source>
</evidence>
<keyword evidence="3" id="KW-1185">Reference proteome</keyword>
<dbReference type="Proteomes" id="UP000683000">
    <property type="component" value="Unassembled WGS sequence"/>
</dbReference>
<feature type="compositionally biased region" description="Polar residues" evidence="1">
    <location>
        <begin position="197"/>
        <end position="215"/>
    </location>
</feature>
<proteinExistence type="predicted"/>
<protein>
    <submittedName>
        <fullName evidence="2">Uncharacterized protein</fullName>
    </submittedName>
</protein>
<dbReference type="OrthoDB" id="2671422at2759"/>
<evidence type="ECO:0000256" key="1">
    <source>
        <dbReference type="SAM" id="MobiDB-lite"/>
    </source>
</evidence>
<dbReference type="EMBL" id="JAGFBS010000008">
    <property type="protein sequence ID" value="KAG6377896.1"/>
    <property type="molecule type" value="Genomic_DNA"/>
</dbReference>
<feature type="region of interest" description="Disordered" evidence="1">
    <location>
        <begin position="191"/>
        <end position="215"/>
    </location>
</feature>
<comment type="caution">
    <text evidence="2">The sequence shown here is derived from an EMBL/GenBank/DDBJ whole genome shotgun (WGS) entry which is preliminary data.</text>
</comment>
<name>A0A8I3AAE6_9AGAM</name>
<reference evidence="2" key="1">
    <citation type="submission" date="2021-03" db="EMBL/GenBank/DDBJ databases">
        <title>Evolutionary innovations through gain and loss of genes in the ectomycorrhizal Boletales.</title>
        <authorList>
            <person name="Wu G."/>
            <person name="Miyauchi S."/>
            <person name="Morin E."/>
            <person name="Yang Z.-L."/>
            <person name="Xu J."/>
            <person name="Martin F.M."/>
        </authorList>
    </citation>
    <scope>NUCLEOTIDE SEQUENCE</scope>
    <source>
        <strain evidence="2">BR01</strain>
    </source>
</reference>
<sequence>MADLNQLWVVLSKGDKPTGICTGRLTATAIKCGRATPPLPIAIQCLSMAEARALYFVVQPVVAAISSSTPTTTELLSAFEAANDVRNFFAGTSAEFYAVIVGSPPGIHRSRESAERSQRGFTHSRCLHVNTFWEALASMIVKGIQDLMPPSATNHQMSPASAFVIDLVYKNSVCTGTPSANMAAVNQEIPEDPQVHTGPSQRNVPSATTPGSAPAIGSTSSLDTLADMSLQTVTLPQANHGADMNVTTSVYVHIRTLRGITDSETTLIPLGETRMCILGRPATDYLHAHRYTAAAVDFIIHARQGASLETQFALQLATQGMAYQEAIYLYGLMQ</sequence>
<accession>A0A8I3AAE6</accession>
<dbReference type="AlphaFoldDB" id="A0A8I3AAE6"/>